<evidence type="ECO:0000313" key="2">
    <source>
        <dbReference type="Proteomes" id="UP000192656"/>
    </source>
</evidence>
<dbReference type="Proteomes" id="UP000192656">
    <property type="component" value="Unassembled WGS sequence"/>
</dbReference>
<keyword evidence="2" id="KW-1185">Reference proteome</keyword>
<protein>
    <submittedName>
        <fullName evidence="1">Uncharacterized protein</fullName>
    </submittedName>
</protein>
<gene>
    <name evidence="1" type="ORF">SAMN06297251_10125</name>
</gene>
<accession>A0A1W1Y8B0</accession>
<evidence type="ECO:0000313" key="1">
    <source>
        <dbReference type="EMBL" id="SMC32397.1"/>
    </source>
</evidence>
<sequence>MNDAKTPVSFAFRARNAAVAADIERNAMKKFEGIMGYALFTDLSTESEPELVAFGEDVSEIADDYACRRNARAEDCEDWFESPPGTLVAVDTGGDVVVRRAVYDQASDDCFISTEVTARYAWEAA</sequence>
<proteinExistence type="predicted"/>
<dbReference type="EMBL" id="FWXR01000001">
    <property type="protein sequence ID" value="SMC32397.1"/>
    <property type="molecule type" value="Genomic_DNA"/>
</dbReference>
<reference evidence="1 2" key="1">
    <citation type="submission" date="2017-04" db="EMBL/GenBank/DDBJ databases">
        <authorList>
            <person name="Afonso C.L."/>
            <person name="Miller P.J."/>
            <person name="Scott M.A."/>
            <person name="Spackman E."/>
            <person name="Goraichik I."/>
            <person name="Dimitrov K.M."/>
            <person name="Suarez D.L."/>
            <person name="Swayne D.E."/>
        </authorList>
    </citation>
    <scope>NUCLEOTIDE SEQUENCE [LARGE SCALE GENOMIC DNA]</scope>
    <source>
        <strain evidence="1 2">CGMCC 1.10972</strain>
    </source>
</reference>
<name>A0A1W1Y8B0_9HYPH</name>
<dbReference type="STRING" id="937218.SAMN06297251_10125"/>
<organism evidence="1 2">
    <name type="scientific">Fulvimarina manganoxydans</name>
    <dbReference type="NCBI Taxonomy" id="937218"/>
    <lineage>
        <taxon>Bacteria</taxon>
        <taxon>Pseudomonadati</taxon>
        <taxon>Pseudomonadota</taxon>
        <taxon>Alphaproteobacteria</taxon>
        <taxon>Hyphomicrobiales</taxon>
        <taxon>Aurantimonadaceae</taxon>
        <taxon>Fulvimarina</taxon>
    </lineage>
</organism>
<dbReference type="AlphaFoldDB" id="A0A1W1Y8B0"/>